<comment type="caution">
    <text evidence="2">The sequence shown here is derived from an EMBL/GenBank/DDBJ whole genome shotgun (WGS) entry which is preliminary data.</text>
</comment>
<organism evidence="2 3">
    <name type="scientific">Fulvimarina uroteuthidis</name>
    <dbReference type="NCBI Taxonomy" id="3098149"/>
    <lineage>
        <taxon>Bacteria</taxon>
        <taxon>Pseudomonadati</taxon>
        <taxon>Pseudomonadota</taxon>
        <taxon>Alphaproteobacteria</taxon>
        <taxon>Hyphomicrobiales</taxon>
        <taxon>Aurantimonadaceae</taxon>
        <taxon>Fulvimarina</taxon>
    </lineage>
</organism>
<dbReference type="InterPro" id="IPR010265">
    <property type="entry name" value="Phage_lambda_TipM"/>
</dbReference>
<keyword evidence="3" id="KW-1185">Reference proteome</keyword>
<sequence length="118" mass="13439">MALPTFTPPCNPSPGTTETHEPKVLRAEFGDGYTQATADGINHDRADLEATWEILTPDERDEMVTFFKARGGYAPFFYKFPWHAEALKWTVARWTETIVSGSYHRMTATFRQSFTMAN</sequence>
<dbReference type="EMBL" id="JAXLPB010000014">
    <property type="protein sequence ID" value="MDY8111158.1"/>
    <property type="molecule type" value="Genomic_DNA"/>
</dbReference>
<accession>A0ABU5I8L5</accession>
<evidence type="ECO:0000313" key="2">
    <source>
        <dbReference type="EMBL" id="MDY8111158.1"/>
    </source>
</evidence>
<gene>
    <name evidence="2" type="ORF">U0C82_18740</name>
</gene>
<reference evidence="2 3" key="1">
    <citation type="submission" date="2023-12" db="EMBL/GenBank/DDBJ databases">
        <title>Description of Novel Strain Fulvimarina sp. 2208YS6-2-32 isolated from Uroteuthis (Photololigo) edulis.</title>
        <authorList>
            <person name="Park J.-S."/>
        </authorList>
    </citation>
    <scope>NUCLEOTIDE SEQUENCE [LARGE SCALE GENOMIC DNA]</scope>
    <source>
        <strain evidence="2 3">2208YS6-2-32</strain>
    </source>
</reference>
<name>A0ABU5I8L5_9HYPH</name>
<evidence type="ECO:0000313" key="3">
    <source>
        <dbReference type="Proteomes" id="UP001294412"/>
    </source>
</evidence>
<feature type="region of interest" description="Disordered" evidence="1">
    <location>
        <begin position="1"/>
        <end position="21"/>
    </location>
</feature>
<evidence type="ECO:0000256" key="1">
    <source>
        <dbReference type="SAM" id="MobiDB-lite"/>
    </source>
</evidence>
<dbReference type="Proteomes" id="UP001294412">
    <property type="component" value="Unassembled WGS sequence"/>
</dbReference>
<dbReference type="Pfam" id="PF05939">
    <property type="entry name" value="Phage_min_tail"/>
    <property type="match status" value="1"/>
</dbReference>
<dbReference type="RefSeq" id="WP_322189343.1">
    <property type="nucleotide sequence ID" value="NZ_JAXLPB010000014.1"/>
</dbReference>
<feature type="compositionally biased region" description="Pro residues" evidence="1">
    <location>
        <begin position="1"/>
        <end position="12"/>
    </location>
</feature>
<protein>
    <submittedName>
        <fullName evidence="2">Phage tail protein</fullName>
    </submittedName>
</protein>
<proteinExistence type="predicted"/>